<dbReference type="InterPro" id="IPR013783">
    <property type="entry name" value="Ig-like_fold"/>
</dbReference>
<reference evidence="2" key="2">
    <citation type="submission" date="2020-09" db="EMBL/GenBank/DDBJ databases">
        <authorList>
            <person name="Sun Q."/>
            <person name="Kim S."/>
        </authorList>
    </citation>
    <scope>NUCLEOTIDE SEQUENCE</scope>
    <source>
        <strain evidence="2">KCTC 12368</strain>
    </source>
</reference>
<sequence>MLTPKKKRIMKKINNYTLPLNILSSLLVILLAITSLACQEDEDEVTGMPTIDRIRYTDPETADSAFTRATLGSTLAIMGRNLGTTQQVYLNGYSVGVNPAYVTNDNVIVTITDSVPTVATDPNVSNMLRLVTKGGETSIPFQTLPPAPQISRVGNEYLKPGDNLTLFGRYFYFIDTVFFPGEGNYVTEGFTANSTGSKLTVKVPDGLDFSEGNFVSVVTQSGGSATSRRTQIYDGNGMVADFDTDGALEWPWNWGWGISGNMIVPSIGPVNGIDGNFGAIDMELPPKGGWSNDKVMNFTNWGGAQIFPTSPADKYAPSTPAGKFEIRVEIAISTASSIEDVELMIWFPDNKGNELTTNVPLVDYVSTTDGTWYTVSTNLSQLTSGNVRLGTYADLLAGDTGGVKQLRLVIQNYGTDGVPVVMGVDNVRVVRAEQ</sequence>
<evidence type="ECO:0000259" key="1">
    <source>
        <dbReference type="Pfam" id="PF18329"/>
    </source>
</evidence>
<comment type="caution">
    <text evidence="2">The sequence shown here is derived from an EMBL/GenBank/DDBJ whole genome shotgun (WGS) entry which is preliminary data.</text>
</comment>
<gene>
    <name evidence="2" type="ORF">GCM10007049_25370</name>
</gene>
<dbReference type="EMBL" id="BMWX01000004">
    <property type="protein sequence ID" value="GGZ31270.1"/>
    <property type="molecule type" value="Genomic_DNA"/>
</dbReference>
<protein>
    <recommendedName>
        <fullName evidence="1">Surface glycan-binding protein B xyloglucan binding domain-containing protein</fullName>
    </recommendedName>
</protein>
<dbReference type="AlphaFoldDB" id="A0A918Q2B6"/>
<evidence type="ECO:0000313" key="2">
    <source>
        <dbReference type="EMBL" id="GGZ31270.1"/>
    </source>
</evidence>
<evidence type="ECO:0000313" key="3">
    <source>
        <dbReference type="Proteomes" id="UP000619457"/>
    </source>
</evidence>
<dbReference type="InterPro" id="IPR040475">
    <property type="entry name" value="SGBP_B_XBD"/>
</dbReference>
<dbReference type="GO" id="GO:0030247">
    <property type="term" value="F:polysaccharide binding"/>
    <property type="evidence" value="ECO:0007669"/>
    <property type="project" value="InterPro"/>
</dbReference>
<accession>A0A918Q2B6</accession>
<dbReference type="Pfam" id="PF18329">
    <property type="entry name" value="SGBP_B_XBD"/>
    <property type="match status" value="1"/>
</dbReference>
<dbReference type="Proteomes" id="UP000619457">
    <property type="component" value="Unassembled WGS sequence"/>
</dbReference>
<reference evidence="2" key="1">
    <citation type="journal article" date="2014" name="Int. J. Syst. Evol. Microbiol.">
        <title>Complete genome sequence of Corynebacterium casei LMG S-19264T (=DSM 44701T), isolated from a smear-ripened cheese.</title>
        <authorList>
            <consortium name="US DOE Joint Genome Institute (JGI-PGF)"/>
            <person name="Walter F."/>
            <person name="Albersmeier A."/>
            <person name="Kalinowski J."/>
            <person name="Ruckert C."/>
        </authorList>
    </citation>
    <scope>NUCLEOTIDE SEQUENCE</scope>
    <source>
        <strain evidence="2">KCTC 12368</strain>
    </source>
</reference>
<dbReference type="Gene3D" id="2.60.40.10">
    <property type="entry name" value="Immunoglobulins"/>
    <property type="match status" value="2"/>
</dbReference>
<keyword evidence="3" id="KW-1185">Reference proteome</keyword>
<feature type="domain" description="Surface glycan-binding protein B xyloglucan binding" evidence="1">
    <location>
        <begin position="233"/>
        <end position="431"/>
    </location>
</feature>
<proteinExistence type="predicted"/>
<name>A0A918Q2B6_9BACT</name>
<organism evidence="2 3">
    <name type="scientific">Echinicola pacifica</name>
    <dbReference type="NCBI Taxonomy" id="346377"/>
    <lineage>
        <taxon>Bacteria</taxon>
        <taxon>Pseudomonadati</taxon>
        <taxon>Bacteroidota</taxon>
        <taxon>Cytophagia</taxon>
        <taxon>Cytophagales</taxon>
        <taxon>Cyclobacteriaceae</taxon>
        <taxon>Echinicola</taxon>
    </lineage>
</organism>